<protein>
    <submittedName>
        <fullName evidence="1">Uncharacterized protein</fullName>
    </submittedName>
</protein>
<name>A0A8J7K0J9_9GAMM</name>
<accession>A0A8J7K0J9</accession>
<dbReference type="EMBL" id="JADEYS010000023">
    <property type="protein sequence ID" value="MBE9399209.1"/>
    <property type="molecule type" value="Genomic_DNA"/>
</dbReference>
<reference evidence="1" key="1">
    <citation type="submission" date="2020-10" db="EMBL/GenBank/DDBJ databases">
        <title>Bacterium isolated from coastal waters sediment.</title>
        <authorList>
            <person name="Chen R.-J."/>
            <person name="Lu D.-C."/>
            <person name="Zhu K.-L."/>
            <person name="Du Z.-J."/>
        </authorList>
    </citation>
    <scope>NUCLEOTIDE SEQUENCE</scope>
    <source>
        <strain evidence="1">N1Y112</strain>
    </source>
</reference>
<gene>
    <name evidence="1" type="ORF">IOQ59_18255</name>
</gene>
<evidence type="ECO:0000313" key="2">
    <source>
        <dbReference type="Proteomes" id="UP000640333"/>
    </source>
</evidence>
<proteinExistence type="predicted"/>
<organism evidence="1 2">
    <name type="scientific">Pontibacterium sinense</name>
    <dbReference type="NCBI Taxonomy" id="2781979"/>
    <lineage>
        <taxon>Bacteria</taxon>
        <taxon>Pseudomonadati</taxon>
        <taxon>Pseudomonadota</taxon>
        <taxon>Gammaproteobacteria</taxon>
        <taxon>Oceanospirillales</taxon>
        <taxon>Oceanospirillaceae</taxon>
        <taxon>Pontibacterium</taxon>
    </lineage>
</organism>
<dbReference type="RefSeq" id="WP_193954905.1">
    <property type="nucleotide sequence ID" value="NZ_JADEYS010000023.1"/>
</dbReference>
<dbReference type="Proteomes" id="UP000640333">
    <property type="component" value="Unassembled WGS sequence"/>
</dbReference>
<sequence length="53" mass="6148">MTEVVILVVSTALLFLWLISLRTKAAELRRQRLLQTGYADNQQNYRESDQHSA</sequence>
<comment type="caution">
    <text evidence="1">The sequence shown here is derived from an EMBL/GenBank/DDBJ whole genome shotgun (WGS) entry which is preliminary data.</text>
</comment>
<keyword evidence="2" id="KW-1185">Reference proteome</keyword>
<evidence type="ECO:0000313" key="1">
    <source>
        <dbReference type="EMBL" id="MBE9399209.1"/>
    </source>
</evidence>
<dbReference type="AlphaFoldDB" id="A0A8J7K0J9"/>